<evidence type="ECO:0000313" key="2">
    <source>
        <dbReference type="EMBL" id="BAT07915.1"/>
    </source>
</evidence>
<feature type="non-terminal residue" evidence="2">
    <location>
        <position position="1"/>
    </location>
</feature>
<dbReference type="Gramene" id="Os09t0392400-03">
    <property type="protein sequence ID" value="Os09t0392400-03"/>
    <property type="gene ID" value="Os09g0392400"/>
</dbReference>
<accession>A0A0P0XMP2</accession>
<dbReference type="AlphaFoldDB" id="A0A0P0XMP2"/>
<name>A0A0P0XMP2_ORYSJ</name>
<evidence type="ECO:0000313" key="3">
    <source>
        <dbReference type="Proteomes" id="UP000059680"/>
    </source>
</evidence>
<gene>
    <name evidence="2" type="ordered locus">Os09g0392400</name>
    <name evidence="2" type="ORF">OSNPB_090392400</name>
</gene>
<organism evidence="2 3">
    <name type="scientific">Oryza sativa subsp. japonica</name>
    <name type="common">Rice</name>
    <dbReference type="NCBI Taxonomy" id="39947"/>
    <lineage>
        <taxon>Eukaryota</taxon>
        <taxon>Viridiplantae</taxon>
        <taxon>Streptophyta</taxon>
        <taxon>Embryophyta</taxon>
        <taxon>Tracheophyta</taxon>
        <taxon>Spermatophyta</taxon>
        <taxon>Magnoliopsida</taxon>
        <taxon>Liliopsida</taxon>
        <taxon>Poales</taxon>
        <taxon>Poaceae</taxon>
        <taxon>BOP clade</taxon>
        <taxon>Oryzoideae</taxon>
        <taxon>Oryzeae</taxon>
        <taxon>Oryzinae</taxon>
        <taxon>Oryza</taxon>
        <taxon>Oryza sativa</taxon>
    </lineage>
</organism>
<reference evidence="2 3" key="3">
    <citation type="journal article" date="2013" name="Rice">
        <title>Improvement of the Oryza sativa Nipponbare reference genome using next generation sequence and optical map data.</title>
        <authorList>
            <person name="Kawahara Y."/>
            <person name="de la Bastide M."/>
            <person name="Hamilton J.P."/>
            <person name="Kanamori H."/>
            <person name="McCombie W.R."/>
            <person name="Ouyang S."/>
            <person name="Schwartz D.C."/>
            <person name="Tanaka T."/>
            <person name="Wu J."/>
            <person name="Zhou S."/>
            <person name="Childs K.L."/>
            <person name="Davidson R.M."/>
            <person name="Lin H."/>
            <person name="Quesada-Ocampo L."/>
            <person name="Vaillancourt B."/>
            <person name="Sakai H."/>
            <person name="Lee S.S."/>
            <person name="Kim J."/>
            <person name="Numa H."/>
            <person name="Itoh T."/>
            <person name="Buell C.R."/>
            <person name="Matsumoto T."/>
        </authorList>
    </citation>
    <scope>NUCLEOTIDE SEQUENCE [LARGE SCALE GENOMIC DNA]</scope>
    <source>
        <strain evidence="3">cv. Nipponbare</strain>
    </source>
</reference>
<sequence>YDSLGLPFLPSTAQTLDRRRRRHAGPASTVWGSVRPPPGCLGDRSPRRRRQLFFAGCVPWRLSGLFFSRDREEKLPLDLLLDRKNSRERESLAG</sequence>
<reference evidence="2 3" key="2">
    <citation type="journal article" date="2013" name="Plant Cell Physiol.">
        <title>Rice Annotation Project Database (RAP-DB): an integrative and interactive database for rice genomics.</title>
        <authorList>
            <person name="Sakai H."/>
            <person name="Lee S.S."/>
            <person name="Tanaka T."/>
            <person name="Numa H."/>
            <person name="Kim J."/>
            <person name="Kawahara Y."/>
            <person name="Wakimoto H."/>
            <person name="Yang C.C."/>
            <person name="Iwamoto M."/>
            <person name="Abe T."/>
            <person name="Yamada Y."/>
            <person name="Muto A."/>
            <person name="Inokuchi H."/>
            <person name="Ikemura T."/>
            <person name="Matsumoto T."/>
            <person name="Sasaki T."/>
            <person name="Itoh T."/>
        </authorList>
    </citation>
    <scope>NUCLEOTIDE SEQUENCE [LARGE SCALE GENOMIC DNA]</scope>
    <source>
        <strain evidence="3">cv. Nipponbare</strain>
    </source>
</reference>
<dbReference type="Proteomes" id="UP000059680">
    <property type="component" value="Chromosome 9"/>
</dbReference>
<proteinExistence type="predicted"/>
<keyword evidence="3" id="KW-1185">Reference proteome</keyword>
<protein>
    <submittedName>
        <fullName evidence="2">Os09g0392400 protein</fullName>
    </submittedName>
</protein>
<dbReference type="ExpressionAtlas" id="A0A0P0XMP2">
    <property type="expression patterns" value="baseline and differential"/>
</dbReference>
<feature type="region of interest" description="Disordered" evidence="1">
    <location>
        <begin position="15"/>
        <end position="45"/>
    </location>
</feature>
<reference evidence="3" key="1">
    <citation type="journal article" date="2005" name="Nature">
        <title>The map-based sequence of the rice genome.</title>
        <authorList>
            <consortium name="International rice genome sequencing project (IRGSP)"/>
            <person name="Matsumoto T."/>
            <person name="Wu J."/>
            <person name="Kanamori H."/>
            <person name="Katayose Y."/>
            <person name="Fujisawa M."/>
            <person name="Namiki N."/>
            <person name="Mizuno H."/>
            <person name="Yamamoto K."/>
            <person name="Antonio B.A."/>
            <person name="Baba T."/>
            <person name="Sakata K."/>
            <person name="Nagamura Y."/>
            <person name="Aoki H."/>
            <person name="Arikawa K."/>
            <person name="Arita K."/>
            <person name="Bito T."/>
            <person name="Chiden Y."/>
            <person name="Fujitsuka N."/>
            <person name="Fukunaka R."/>
            <person name="Hamada M."/>
            <person name="Harada C."/>
            <person name="Hayashi A."/>
            <person name="Hijishita S."/>
            <person name="Honda M."/>
            <person name="Hosokawa S."/>
            <person name="Ichikawa Y."/>
            <person name="Idonuma A."/>
            <person name="Iijima M."/>
            <person name="Ikeda M."/>
            <person name="Ikeno M."/>
            <person name="Ito K."/>
            <person name="Ito S."/>
            <person name="Ito T."/>
            <person name="Ito Y."/>
            <person name="Ito Y."/>
            <person name="Iwabuchi A."/>
            <person name="Kamiya K."/>
            <person name="Karasawa W."/>
            <person name="Kurita K."/>
            <person name="Katagiri S."/>
            <person name="Kikuta A."/>
            <person name="Kobayashi H."/>
            <person name="Kobayashi N."/>
            <person name="Machita K."/>
            <person name="Maehara T."/>
            <person name="Masukawa M."/>
            <person name="Mizubayashi T."/>
            <person name="Mukai Y."/>
            <person name="Nagasaki H."/>
            <person name="Nagata Y."/>
            <person name="Naito S."/>
            <person name="Nakashima M."/>
            <person name="Nakama Y."/>
            <person name="Nakamichi Y."/>
            <person name="Nakamura M."/>
            <person name="Meguro A."/>
            <person name="Negishi M."/>
            <person name="Ohta I."/>
            <person name="Ohta T."/>
            <person name="Okamoto M."/>
            <person name="Ono N."/>
            <person name="Saji S."/>
            <person name="Sakaguchi M."/>
            <person name="Sakai K."/>
            <person name="Shibata M."/>
            <person name="Shimokawa T."/>
            <person name="Song J."/>
            <person name="Takazaki Y."/>
            <person name="Terasawa K."/>
            <person name="Tsugane M."/>
            <person name="Tsuji K."/>
            <person name="Ueda S."/>
            <person name="Waki K."/>
            <person name="Yamagata H."/>
            <person name="Yamamoto M."/>
            <person name="Yamamoto S."/>
            <person name="Yamane H."/>
            <person name="Yoshiki S."/>
            <person name="Yoshihara R."/>
            <person name="Yukawa K."/>
            <person name="Zhong H."/>
            <person name="Yano M."/>
            <person name="Yuan Q."/>
            <person name="Ouyang S."/>
            <person name="Liu J."/>
            <person name="Jones K.M."/>
            <person name="Gansberger K."/>
            <person name="Moffat K."/>
            <person name="Hill J."/>
            <person name="Bera J."/>
            <person name="Fadrosh D."/>
            <person name="Jin S."/>
            <person name="Johri S."/>
            <person name="Kim M."/>
            <person name="Overton L."/>
            <person name="Reardon M."/>
            <person name="Tsitrin T."/>
            <person name="Vuong H."/>
            <person name="Weaver B."/>
            <person name="Ciecko A."/>
            <person name="Tallon L."/>
            <person name="Jackson J."/>
            <person name="Pai G."/>
            <person name="Aken S.V."/>
            <person name="Utterback T."/>
            <person name="Reidmuller S."/>
            <person name="Feldblyum T."/>
            <person name="Hsiao J."/>
            <person name="Zismann V."/>
            <person name="Iobst S."/>
            <person name="de Vazeille A.R."/>
            <person name="Buell C.R."/>
            <person name="Ying K."/>
            <person name="Li Y."/>
            <person name="Lu T."/>
            <person name="Huang Y."/>
            <person name="Zhao Q."/>
            <person name="Feng Q."/>
            <person name="Zhang L."/>
            <person name="Zhu J."/>
            <person name="Weng Q."/>
            <person name="Mu J."/>
            <person name="Lu Y."/>
            <person name="Fan D."/>
            <person name="Liu Y."/>
            <person name="Guan J."/>
            <person name="Zhang Y."/>
            <person name="Yu S."/>
            <person name="Liu X."/>
            <person name="Zhang Y."/>
            <person name="Hong G."/>
            <person name="Han B."/>
            <person name="Choisne N."/>
            <person name="Demange N."/>
            <person name="Orjeda G."/>
            <person name="Samain S."/>
            <person name="Cattolico L."/>
            <person name="Pelletier E."/>
            <person name="Couloux A."/>
            <person name="Segurens B."/>
            <person name="Wincker P."/>
            <person name="D'Hont A."/>
            <person name="Scarpelli C."/>
            <person name="Weissenbach J."/>
            <person name="Salanoubat M."/>
            <person name="Quetier F."/>
            <person name="Yu Y."/>
            <person name="Kim H.R."/>
            <person name="Rambo T."/>
            <person name="Currie J."/>
            <person name="Collura K."/>
            <person name="Luo M."/>
            <person name="Yang T."/>
            <person name="Ammiraju J.S.S."/>
            <person name="Engler F."/>
            <person name="Soderlund C."/>
            <person name="Wing R.A."/>
            <person name="Palmer L.E."/>
            <person name="de la Bastide M."/>
            <person name="Spiegel L."/>
            <person name="Nascimento L."/>
            <person name="Zutavern T."/>
            <person name="O'Shaughnessy A."/>
            <person name="Dike S."/>
            <person name="Dedhia N."/>
            <person name="Preston R."/>
            <person name="Balija V."/>
            <person name="McCombie W.R."/>
            <person name="Chow T."/>
            <person name="Chen H."/>
            <person name="Chung M."/>
            <person name="Chen C."/>
            <person name="Shaw J."/>
            <person name="Wu H."/>
            <person name="Hsiao K."/>
            <person name="Chao Y."/>
            <person name="Chu M."/>
            <person name="Cheng C."/>
            <person name="Hour A."/>
            <person name="Lee P."/>
            <person name="Lin S."/>
            <person name="Lin Y."/>
            <person name="Liou J."/>
            <person name="Liu S."/>
            <person name="Hsing Y."/>
            <person name="Raghuvanshi S."/>
            <person name="Mohanty A."/>
            <person name="Bharti A.K."/>
            <person name="Gaur A."/>
            <person name="Gupta V."/>
            <person name="Kumar D."/>
            <person name="Ravi V."/>
            <person name="Vij S."/>
            <person name="Kapur A."/>
            <person name="Khurana P."/>
            <person name="Khurana P."/>
            <person name="Khurana J.P."/>
            <person name="Tyagi A.K."/>
            <person name="Gaikwad K."/>
            <person name="Singh A."/>
            <person name="Dalal V."/>
            <person name="Srivastava S."/>
            <person name="Dixit A."/>
            <person name="Pal A.K."/>
            <person name="Ghazi I.A."/>
            <person name="Yadav M."/>
            <person name="Pandit A."/>
            <person name="Bhargava A."/>
            <person name="Sureshbabu K."/>
            <person name="Batra K."/>
            <person name="Sharma T.R."/>
            <person name="Mohapatra T."/>
            <person name="Singh N.K."/>
            <person name="Messing J."/>
            <person name="Nelson A.B."/>
            <person name="Fuks G."/>
            <person name="Kavchok S."/>
            <person name="Keizer G."/>
            <person name="Linton E."/>
            <person name="Llaca V."/>
            <person name="Song R."/>
            <person name="Tanyolac B."/>
            <person name="Young S."/>
            <person name="Ho-Il K."/>
            <person name="Hahn J.H."/>
            <person name="Sangsakoo G."/>
            <person name="Vanavichit A."/>
            <person name="de Mattos Luiz.A.T."/>
            <person name="Zimmer P.D."/>
            <person name="Malone G."/>
            <person name="Dellagostin O."/>
            <person name="de Oliveira A.C."/>
            <person name="Bevan M."/>
            <person name="Bancroft I."/>
            <person name="Minx P."/>
            <person name="Cordum H."/>
            <person name="Wilson R."/>
            <person name="Cheng Z."/>
            <person name="Jin W."/>
            <person name="Jiang J."/>
            <person name="Leong S.A."/>
            <person name="Iwama H."/>
            <person name="Gojobori T."/>
            <person name="Itoh T."/>
            <person name="Niimura Y."/>
            <person name="Fujii Y."/>
            <person name="Habara T."/>
            <person name="Sakai H."/>
            <person name="Sato Y."/>
            <person name="Wilson G."/>
            <person name="Kumar K."/>
            <person name="McCouch S."/>
            <person name="Juretic N."/>
            <person name="Hoen D."/>
            <person name="Wright S."/>
            <person name="Bruskiewich R."/>
            <person name="Bureau T."/>
            <person name="Miyao A."/>
            <person name="Hirochika H."/>
            <person name="Nishikawa T."/>
            <person name="Kadowaki K."/>
            <person name="Sugiura M."/>
            <person name="Burr B."/>
            <person name="Sasaki T."/>
        </authorList>
    </citation>
    <scope>NUCLEOTIDE SEQUENCE [LARGE SCALE GENOMIC DNA]</scope>
    <source>
        <strain evidence="3">cv. Nipponbare</strain>
    </source>
</reference>
<evidence type="ECO:0000256" key="1">
    <source>
        <dbReference type="SAM" id="MobiDB-lite"/>
    </source>
</evidence>
<dbReference type="EMBL" id="AP014965">
    <property type="protein sequence ID" value="BAT07915.1"/>
    <property type="molecule type" value="Genomic_DNA"/>
</dbReference>